<gene>
    <name evidence="3" type="ORF">HLB09_05330</name>
</gene>
<dbReference type="AlphaFoldDB" id="A0A849BIT8"/>
<dbReference type="Proteomes" id="UP000555552">
    <property type="component" value="Unassembled WGS sequence"/>
</dbReference>
<protein>
    <recommendedName>
        <fullName evidence="5">Secreted protein</fullName>
    </recommendedName>
</protein>
<feature type="chain" id="PRO_5032423638" description="Secreted protein" evidence="2">
    <location>
        <begin position="25"/>
        <end position="167"/>
    </location>
</feature>
<evidence type="ECO:0000256" key="2">
    <source>
        <dbReference type="SAM" id="SignalP"/>
    </source>
</evidence>
<organism evidence="3 4">
    <name type="scientific">Pseudokineococcus marinus</name>
    <dbReference type="NCBI Taxonomy" id="351215"/>
    <lineage>
        <taxon>Bacteria</taxon>
        <taxon>Bacillati</taxon>
        <taxon>Actinomycetota</taxon>
        <taxon>Actinomycetes</taxon>
        <taxon>Kineosporiales</taxon>
        <taxon>Kineosporiaceae</taxon>
        <taxon>Pseudokineococcus</taxon>
    </lineage>
</organism>
<feature type="region of interest" description="Disordered" evidence="1">
    <location>
        <begin position="116"/>
        <end position="137"/>
    </location>
</feature>
<comment type="caution">
    <text evidence="3">The sequence shown here is derived from an EMBL/GenBank/DDBJ whole genome shotgun (WGS) entry which is preliminary data.</text>
</comment>
<feature type="signal peptide" evidence="2">
    <location>
        <begin position="1"/>
        <end position="24"/>
    </location>
</feature>
<evidence type="ECO:0000313" key="3">
    <source>
        <dbReference type="EMBL" id="NNH22521.1"/>
    </source>
</evidence>
<accession>A0A849BIT8</accession>
<evidence type="ECO:0000256" key="1">
    <source>
        <dbReference type="SAM" id="MobiDB-lite"/>
    </source>
</evidence>
<proteinExistence type="predicted"/>
<evidence type="ECO:0008006" key="5">
    <source>
        <dbReference type="Google" id="ProtNLM"/>
    </source>
</evidence>
<reference evidence="3 4" key="1">
    <citation type="submission" date="2020-05" db="EMBL/GenBank/DDBJ databases">
        <title>MicrobeNet Type strains.</title>
        <authorList>
            <person name="Nicholson A.C."/>
        </authorList>
    </citation>
    <scope>NUCLEOTIDE SEQUENCE [LARGE SCALE GENOMIC DNA]</scope>
    <source>
        <strain evidence="3 4">JCM 14547</strain>
    </source>
</reference>
<evidence type="ECO:0000313" key="4">
    <source>
        <dbReference type="Proteomes" id="UP000555552"/>
    </source>
</evidence>
<keyword evidence="4" id="KW-1185">Reference proteome</keyword>
<dbReference type="EMBL" id="JABEMA010000047">
    <property type="protein sequence ID" value="NNH22521.1"/>
    <property type="molecule type" value="Genomic_DNA"/>
</dbReference>
<keyword evidence="2" id="KW-0732">Signal</keyword>
<dbReference type="RefSeq" id="WP_171202366.1">
    <property type="nucleotide sequence ID" value="NZ_BAAANP010000035.1"/>
</dbReference>
<name>A0A849BIT8_9ACTN</name>
<sequence length="167" mass="17313">MASSPRASLGAVLAVSALAVSALALPGCSAGEEVPDADAVIEMTTYLQGLSEDNDLLVPPTVGVGTRALPTFSTAEGYRWRIRCLSDEMPGVSITDPQAEAADEAFLQLEFEQNPLDRPCQRGESSGGNGSTGGQVEVTITAEPETYWVAAVYESTGSTESNASEPG</sequence>